<feature type="compositionally biased region" description="Basic residues" evidence="1">
    <location>
        <begin position="37"/>
        <end position="47"/>
    </location>
</feature>
<proteinExistence type="predicted"/>
<feature type="compositionally biased region" description="Basic and acidic residues" evidence="1">
    <location>
        <begin position="49"/>
        <end position="59"/>
    </location>
</feature>
<dbReference type="AlphaFoldDB" id="A0A699WBA5"/>
<name>A0A699WBA5_TANCI</name>
<dbReference type="EMBL" id="BKCJ011589264">
    <property type="protein sequence ID" value="GFD43066.1"/>
    <property type="molecule type" value="Genomic_DNA"/>
</dbReference>
<evidence type="ECO:0000313" key="2">
    <source>
        <dbReference type="EMBL" id="GFD43066.1"/>
    </source>
</evidence>
<organism evidence="2">
    <name type="scientific">Tanacetum cinerariifolium</name>
    <name type="common">Dalmatian daisy</name>
    <name type="synonym">Chrysanthemum cinerariifolium</name>
    <dbReference type="NCBI Taxonomy" id="118510"/>
    <lineage>
        <taxon>Eukaryota</taxon>
        <taxon>Viridiplantae</taxon>
        <taxon>Streptophyta</taxon>
        <taxon>Embryophyta</taxon>
        <taxon>Tracheophyta</taxon>
        <taxon>Spermatophyta</taxon>
        <taxon>Magnoliopsida</taxon>
        <taxon>eudicotyledons</taxon>
        <taxon>Gunneridae</taxon>
        <taxon>Pentapetalae</taxon>
        <taxon>asterids</taxon>
        <taxon>campanulids</taxon>
        <taxon>Asterales</taxon>
        <taxon>Asteraceae</taxon>
        <taxon>Asteroideae</taxon>
        <taxon>Anthemideae</taxon>
        <taxon>Anthemidinae</taxon>
        <taxon>Tanacetum</taxon>
    </lineage>
</organism>
<reference evidence="2" key="1">
    <citation type="journal article" date="2019" name="Sci. Rep.">
        <title>Draft genome of Tanacetum cinerariifolium, the natural source of mosquito coil.</title>
        <authorList>
            <person name="Yamashiro T."/>
            <person name="Shiraishi A."/>
            <person name="Satake H."/>
            <person name="Nakayama K."/>
        </authorList>
    </citation>
    <scope>NUCLEOTIDE SEQUENCE</scope>
</reference>
<comment type="caution">
    <text evidence="2">The sequence shown here is derived from an EMBL/GenBank/DDBJ whole genome shotgun (WGS) entry which is preliminary data.</text>
</comment>
<feature type="compositionally biased region" description="Basic and acidic residues" evidence="1">
    <location>
        <begin position="74"/>
        <end position="86"/>
    </location>
</feature>
<gene>
    <name evidence="2" type="ORF">Tci_915035</name>
</gene>
<feature type="non-terminal residue" evidence="2">
    <location>
        <position position="1"/>
    </location>
</feature>
<sequence length="113" mass="13050">DGGFAQHLCGRGNARGSRSRYRGYPRGPSQRAPRAGHCQRSHGRSPRRPQPENHGERARRAVAAQREPQPDGGLAERIRRRSDPRGPRSGHRRQARWPSQRTRCERYLERLDR</sequence>
<protein>
    <submittedName>
        <fullName evidence="2">Uncharacterized protein</fullName>
    </submittedName>
</protein>
<feature type="region of interest" description="Disordered" evidence="1">
    <location>
        <begin position="1"/>
        <end position="101"/>
    </location>
</feature>
<accession>A0A699WBA5</accession>
<evidence type="ECO:0000256" key="1">
    <source>
        <dbReference type="SAM" id="MobiDB-lite"/>
    </source>
</evidence>